<dbReference type="Proteomes" id="UP000250321">
    <property type="component" value="Unassembled WGS sequence"/>
</dbReference>
<dbReference type="PANTHER" id="PTHR33978:SF4">
    <property type="entry name" value="SERINE_THREONINE-KINASE"/>
    <property type="match status" value="1"/>
</dbReference>
<dbReference type="PANTHER" id="PTHR33978">
    <property type="entry name" value="SERINE/THREONINE-KINASE"/>
    <property type="match status" value="1"/>
</dbReference>
<organism evidence="2 3">
    <name type="scientific">Prunus yedoensis var. nudiflora</name>
    <dbReference type="NCBI Taxonomy" id="2094558"/>
    <lineage>
        <taxon>Eukaryota</taxon>
        <taxon>Viridiplantae</taxon>
        <taxon>Streptophyta</taxon>
        <taxon>Embryophyta</taxon>
        <taxon>Tracheophyta</taxon>
        <taxon>Spermatophyta</taxon>
        <taxon>Magnoliopsida</taxon>
        <taxon>eudicotyledons</taxon>
        <taxon>Gunneridae</taxon>
        <taxon>Pentapetalae</taxon>
        <taxon>rosids</taxon>
        <taxon>fabids</taxon>
        <taxon>Rosales</taxon>
        <taxon>Rosaceae</taxon>
        <taxon>Amygdaloideae</taxon>
        <taxon>Amygdaleae</taxon>
        <taxon>Prunus</taxon>
    </lineage>
</organism>
<dbReference type="AlphaFoldDB" id="A0A314UHH5"/>
<evidence type="ECO:0000313" key="3">
    <source>
        <dbReference type="Proteomes" id="UP000250321"/>
    </source>
</evidence>
<name>A0A314UHH5_PRUYE</name>
<reference evidence="2 3" key="1">
    <citation type="submission" date="2018-02" db="EMBL/GenBank/DDBJ databases">
        <title>Draft genome of wild Prunus yedoensis var. nudiflora.</title>
        <authorList>
            <person name="Baek S."/>
            <person name="Kim J.-H."/>
            <person name="Choi K."/>
            <person name="Kim G.-B."/>
            <person name="Cho A."/>
            <person name="Jang H."/>
            <person name="Shin C.-H."/>
            <person name="Yu H.-J."/>
            <person name="Mun J.-H."/>
        </authorList>
    </citation>
    <scope>NUCLEOTIDE SEQUENCE [LARGE SCALE GENOMIC DNA]</scope>
    <source>
        <strain evidence="3">cv. Jeju island</strain>
        <tissue evidence="2">Leaf</tissue>
    </source>
</reference>
<sequence length="241" mass="26671">MEVGAYSSSGKEHLSSNPRRRSQQEFESHPATPMNQKKSQEHKAHQYKVMKVGEAYNASGKDHLLPSNPRRRSLQAFDSRPTLNQKKDQQHNENQSKALVLNKSRPVWDCGSSLYDSVELDSFKRQLDSAISCRTMSMPHLSDRRVLPPPPSSFTASHNSLQQKTLVKQALSLNSEASQANIKDGFYVVYDKTGALTTIPEVVPHEFDFGGLSPEIGALVGRTTSERLTATSTSNIGISCA</sequence>
<dbReference type="EMBL" id="PJQY01003522">
    <property type="protein sequence ID" value="PQM36761.1"/>
    <property type="molecule type" value="Genomic_DNA"/>
</dbReference>
<feature type="region of interest" description="Disordered" evidence="1">
    <location>
        <begin position="1"/>
        <end position="71"/>
    </location>
</feature>
<evidence type="ECO:0000256" key="1">
    <source>
        <dbReference type="SAM" id="MobiDB-lite"/>
    </source>
</evidence>
<keyword evidence="3" id="KW-1185">Reference proteome</keyword>
<proteinExistence type="predicted"/>
<dbReference type="OrthoDB" id="1932439at2759"/>
<accession>A0A314UHH5</accession>
<gene>
    <name evidence="2" type="ORF">Pyn_30776</name>
</gene>
<protein>
    <submittedName>
        <fullName evidence="2">Uncharacterized protein</fullName>
    </submittedName>
</protein>
<evidence type="ECO:0000313" key="2">
    <source>
        <dbReference type="EMBL" id="PQM36761.1"/>
    </source>
</evidence>
<comment type="caution">
    <text evidence="2">The sequence shown here is derived from an EMBL/GenBank/DDBJ whole genome shotgun (WGS) entry which is preliminary data.</text>
</comment>